<accession>A0A4P6F3K6</accession>
<dbReference type="Proteomes" id="UP000292118">
    <property type="component" value="Chromosome"/>
</dbReference>
<proteinExistence type="predicted"/>
<reference evidence="1 2" key="1">
    <citation type="submission" date="2019-01" db="EMBL/GenBank/DDBJ databases">
        <title>Genome sequencing of strain FW10M-9.</title>
        <authorList>
            <person name="Heo J."/>
            <person name="Kim S.-J."/>
            <person name="Kim J.-S."/>
            <person name="Hong S.-B."/>
            <person name="Kwon S.-W."/>
        </authorList>
    </citation>
    <scope>NUCLEOTIDE SEQUENCE [LARGE SCALE GENOMIC DNA]</scope>
    <source>
        <strain evidence="1 2">FW10M-9</strain>
    </source>
</reference>
<protein>
    <submittedName>
        <fullName evidence="1">Uncharacterized protein</fullName>
    </submittedName>
</protein>
<evidence type="ECO:0000313" key="2">
    <source>
        <dbReference type="Proteomes" id="UP000292118"/>
    </source>
</evidence>
<dbReference type="AlphaFoldDB" id="A0A4P6F3K6"/>
<dbReference type="KEGG" id="xya:ET471_00830"/>
<organism evidence="1 2">
    <name type="scientific">Xylanimonas protaetiae</name>
    <dbReference type="NCBI Taxonomy" id="2509457"/>
    <lineage>
        <taxon>Bacteria</taxon>
        <taxon>Bacillati</taxon>
        <taxon>Actinomycetota</taxon>
        <taxon>Actinomycetes</taxon>
        <taxon>Micrococcales</taxon>
        <taxon>Promicromonosporaceae</taxon>
        <taxon>Xylanimonas</taxon>
    </lineage>
</organism>
<sequence>MDFETLPCPSAADWITTDQQPWERLVTYGPAGFDAYAQLDLADGDVSHNTRIVSTAVSLLTNFTRSSSRGHLLIWEGWGERAFPPLIWRTARVSVPNRAYVLLQIDLAMFVAGGVAEQWEAMLGKRMPEPAFIWPDDRLWCLAHDVDPNWAGIGSTKAAIAALASHSRLDVTTISNA</sequence>
<dbReference type="RefSeq" id="WP_129186171.1">
    <property type="nucleotide sequence ID" value="NZ_CP035493.1"/>
</dbReference>
<evidence type="ECO:0000313" key="1">
    <source>
        <dbReference type="EMBL" id="QAY68769.1"/>
    </source>
</evidence>
<dbReference type="OrthoDB" id="2426596at2"/>
<dbReference type="EMBL" id="CP035493">
    <property type="protein sequence ID" value="QAY68769.1"/>
    <property type="molecule type" value="Genomic_DNA"/>
</dbReference>
<name>A0A4P6F3K6_9MICO</name>
<keyword evidence="2" id="KW-1185">Reference proteome</keyword>
<gene>
    <name evidence="1" type="ORF">ET471_00830</name>
</gene>